<evidence type="ECO:0000313" key="2">
    <source>
        <dbReference type="EMBL" id="TVO64315.1"/>
    </source>
</evidence>
<feature type="domain" description="DUF4214" evidence="1">
    <location>
        <begin position="45"/>
        <end position="93"/>
    </location>
</feature>
<accession>A0A557RGM6</accession>
<dbReference type="InterPro" id="IPR038255">
    <property type="entry name" value="PBS_linker_sf"/>
</dbReference>
<evidence type="ECO:0000313" key="3">
    <source>
        <dbReference type="Proteomes" id="UP000316688"/>
    </source>
</evidence>
<protein>
    <submittedName>
        <fullName evidence="2">DUF4214 domain-containing protein</fullName>
    </submittedName>
</protein>
<dbReference type="Pfam" id="PF13946">
    <property type="entry name" value="DUF4214"/>
    <property type="match status" value="1"/>
</dbReference>
<keyword evidence="3" id="KW-1185">Reference proteome</keyword>
<dbReference type="AlphaFoldDB" id="A0A557RGM6"/>
<evidence type="ECO:0000259" key="1">
    <source>
        <dbReference type="Pfam" id="PF13946"/>
    </source>
</evidence>
<sequence>MAVTVTQLQALYVAYFGRPADAGGIAFWQARSESEGLDASAVGEALYESAEARARYPDEAPEALVDRVYANILGRSPDTTGRAFWIEELESGRLDAARLPLTVFNAVRGGDADHLDNRIAAADVFTDQAVATDYIGQPAAAVARDWLDGIDADASSLTLASNSLAGLFTRISDGAVTGHALDGYISGADVYVDTNGNGVAEASEQQ</sequence>
<dbReference type="InterPro" id="IPR025282">
    <property type="entry name" value="DUF4214"/>
</dbReference>
<dbReference type="EMBL" id="VMKP01000003">
    <property type="protein sequence ID" value="TVO64315.1"/>
    <property type="molecule type" value="Genomic_DNA"/>
</dbReference>
<gene>
    <name evidence="2" type="ORF">FPL11_06510</name>
</gene>
<dbReference type="Gene3D" id="1.10.3130.20">
    <property type="entry name" value="Phycobilisome linker domain"/>
    <property type="match status" value="1"/>
</dbReference>
<name>A0A557RGM6_9GAMM</name>
<organism evidence="2 3">
    <name type="scientific">Spiribacter aquaticus</name>
    <dbReference type="NCBI Taxonomy" id="1935996"/>
    <lineage>
        <taxon>Bacteria</taxon>
        <taxon>Pseudomonadati</taxon>
        <taxon>Pseudomonadota</taxon>
        <taxon>Gammaproteobacteria</taxon>
        <taxon>Chromatiales</taxon>
        <taxon>Ectothiorhodospiraceae</taxon>
        <taxon>Spiribacter</taxon>
    </lineage>
</organism>
<proteinExistence type="predicted"/>
<comment type="caution">
    <text evidence="2">The sequence shown here is derived from an EMBL/GenBank/DDBJ whole genome shotgun (WGS) entry which is preliminary data.</text>
</comment>
<reference evidence="2 3" key="1">
    <citation type="submission" date="2019-07" db="EMBL/GenBank/DDBJ databases">
        <title>Reclasification of Spiribacter aquaticus.</title>
        <authorList>
            <person name="Leon M.J."/>
            <person name="Sanchez-Porro C."/>
            <person name="Ventosa A."/>
        </authorList>
    </citation>
    <scope>NUCLEOTIDE SEQUENCE [LARGE SCALE GENOMIC DNA]</scope>
    <source>
        <strain evidence="2 3">SP30</strain>
    </source>
</reference>
<dbReference type="Proteomes" id="UP000316688">
    <property type="component" value="Unassembled WGS sequence"/>
</dbReference>